<dbReference type="Gene3D" id="2.40.420.20">
    <property type="match status" value="1"/>
</dbReference>
<dbReference type="GO" id="GO:1990281">
    <property type="term" value="C:efflux pump complex"/>
    <property type="evidence" value="ECO:0007669"/>
    <property type="project" value="TreeGrafter"/>
</dbReference>
<feature type="transmembrane region" description="Helical" evidence="1">
    <location>
        <begin position="7"/>
        <end position="29"/>
    </location>
</feature>
<keyword evidence="3" id="KW-1185">Reference proteome</keyword>
<sequence length="366" mass="37851">MESVRRYVFPIVWMLIFAVIALALAKLAFFPANAVAGEGDELYPTAEFDQYATVVPESGDITSTMALDAIVQPDAGTPVLAKASGEITKIWVKNGDTVAKGDRILQVRVPQEPAMPEAPAIGSDTAELGPDGEPITAPAPAADPSPAVEYLYLNLTAPEAGKITGLTLAEWQTTSAGEPVATLSPGTYSIVADLTPEQQLDLLDTEIKATADLPTAKDAVPCAAPSITEDEKVEEPTAPQQPEDAGFDMPGIEPAGSGISAAQLRCPVPEGTKIVPGLSVKVSVDLGSASGVMTVPTTAVEGNGTDGTVYVFDEATGEPTPVPVTLGLRGEGVVQIVEGLQEGQEILQFVPGVDNPEGAMFGGGMW</sequence>
<name>A0A022KXN6_9MICO</name>
<dbReference type="AlphaFoldDB" id="A0A022KXN6"/>
<organism evidence="2 3">
    <name type="scientific">Brachybacterium muris UCD-AY4</name>
    <dbReference type="NCBI Taxonomy" id="1249481"/>
    <lineage>
        <taxon>Bacteria</taxon>
        <taxon>Bacillati</taxon>
        <taxon>Actinomycetota</taxon>
        <taxon>Actinomycetes</taxon>
        <taxon>Micrococcales</taxon>
        <taxon>Dermabacteraceae</taxon>
        <taxon>Brachybacterium</taxon>
    </lineage>
</organism>
<proteinExistence type="predicted"/>
<accession>A0A022KXN6</accession>
<evidence type="ECO:0000256" key="1">
    <source>
        <dbReference type="SAM" id="Phobius"/>
    </source>
</evidence>
<keyword evidence="1" id="KW-1133">Transmembrane helix</keyword>
<dbReference type="Proteomes" id="UP000019754">
    <property type="component" value="Unassembled WGS sequence"/>
</dbReference>
<reference evidence="2 3" key="1">
    <citation type="journal article" date="2013" name="Genome Announc.">
        <title>Draft genome sequence of an Actinobacterium, Brachybacterium muris strain UCD-AY4.</title>
        <authorList>
            <person name="Lo J.R."/>
            <person name="Lang J.M."/>
            <person name="Darling A.E."/>
            <person name="Eisen J.A."/>
            <person name="Coil D.A."/>
        </authorList>
    </citation>
    <scope>NUCLEOTIDE SEQUENCE [LARGE SCALE GENOMIC DNA]</scope>
    <source>
        <strain evidence="2 3">UCD-AY4</strain>
    </source>
</reference>
<dbReference type="EMBL" id="AORC01000010">
    <property type="protein sequence ID" value="EYT49196.1"/>
    <property type="molecule type" value="Genomic_DNA"/>
</dbReference>
<dbReference type="GO" id="GO:0015562">
    <property type="term" value="F:efflux transmembrane transporter activity"/>
    <property type="evidence" value="ECO:0007669"/>
    <property type="project" value="TreeGrafter"/>
</dbReference>
<gene>
    <name evidence="2" type="ORF">D641_0109120</name>
</gene>
<dbReference type="RefSeq" id="WP_017823353.1">
    <property type="nucleotide sequence ID" value="NZ_AORC01000010.1"/>
</dbReference>
<evidence type="ECO:0000313" key="2">
    <source>
        <dbReference type="EMBL" id="EYT49196.1"/>
    </source>
</evidence>
<dbReference type="STRING" id="1249481.D641_0109120"/>
<keyword evidence="1" id="KW-0812">Transmembrane</keyword>
<dbReference type="PANTHER" id="PTHR30469">
    <property type="entry name" value="MULTIDRUG RESISTANCE PROTEIN MDTA"/>
    <property type="match status" value="1"/>
</dbReference>
<dbReference type="OrthoDB" id="4401807at2"/>
<keyword evidence="1" id="KW-0472">Membrane</keyword>
<dbReference type="Gene3D" id="2.40.50.100">
    <property type="match status" value="1"/>
</dbReference>
<comment type="caution">
    <text evidence="2">The sequence shown here is derived from an EMBL/GenBank/DDBJ whole genome shotgun (WGS) entry which is preliminary data.</text>
</comment>
<evidence type="ECO:0000313" key="3">
    <source>
        <dbReference type="Proteomes" id="UP000019754"/>
    </source>
</evidence>
<protein>
    <submittedName>
        <fullName evidence="2">Uncharacterized protein</fullName>
    </submittedName>
</protein>
<dbReference type="HOGENOM" id="CLU_067264_0_0_11"/>